<keyword evidence="3" id="KW-1185">Reference proteome</keyword>
<sequence>MGYEDAQSGGMCDDSGGWQNTYQQKALKQKNTDEQDDISTSNNNRNERESAAAERISHKLPPIFIPDAQELESYDLRANFAYQFNKISSTGNHSNSRSNNAVRYPQRNQGQRKFHQKINRPVEPKRNAMDVDSSASVVQPQKILAAIS</sequence>
<dbReference type="AlphaFoldDB" id="A0A811UPU8"/>
<name>A0A811UPU8_CERCA</name>
<feature type="region of interest" description="Disordered" evidence="1">
    <location>
        <begin position="1"/>
        <end position="58"/>
    </location>
</feature>
<evidence type="ECO:0000256" key="1">
    <source>
        <dbReference type="SAM" id="MobiDB-lite"/>
    </source>
</evidence>
<dbReference type="Proteomes" id="UP000606786">
    <property type="component" value="Unassembled WGS sequence"/>
</dbReference>
<gene>
    <name evidence="2" type="ORF">CCAP1982_LOCUS9591</name>
</gene>
<evidence type="ECO:0000313" key="2">
    <source>
        <dbReference type="EMBL" id="CAD7001119.1"/>
    </source>
</evidence>
<feature type="compositionally biased region" description="Polar residues" evidence="1">
    <location>
        <begin position="87"/>
        <end position="109"/>
    </location>
</feature>
<dbReference type="EMBL" id="CAJHJT010000023">
    <property type="protein sequence ID" value="CAD7001119.1"/>
    <property type="molecule type" value="Genomic_DNA"/>
</dbReference>
<feature type="compositionally biased region" description="Basic and acidic residues" evidence="1">
    <location>
        <begin position="45"/>
        <end position="57"/>
    </location>
</feature>
<comment type="caution">
    <text evidence="2">The sequence shown here is derived from an EMBL/GenBank/DDBJ whole genome shotgun (WGS) entry which is preliminary data.</text>
</comment>
<feature type="compositionally biased region" description="Polar residues" evidence="1">
    <location>
        <begin position="17"/>
        <end position="26"/>
    </location>
</feature>
<proteinExistence type="predicted"/>
<evidence type="ECO:0000313" key="3">
    <source>
        <dbReference type="Proteomes" id="UP000606786"/>
    </source>
</evidence>
<organism evidence="2 3">
    <name type="scientific">Ceratitis capitata</name>
    <name type="common">Mediterranean fruit fly</name>
    <name type="synonym">Tephritis capitata</name>
    <dbReference type="NCBI Taxonomy" id="7213"/>
    <lineage>
        <taxon>Eukaryota</taxon>
        <taxon>Metazoa</taxon>
        <taxon>Ecdysozoa</taxon>
        <taxon>Arthropoda</taxon>
        <taxon>Hexapoda</taxon>
        <taxon>Insecta</taxon>
        <taxon>Pterygota</taxon>
        <taxon>Neoptera</taxon>
        <taxon>Endopterygota</taxon>
        <taxon>Diptera</taxon>
        <taxon>Brachycera</taxon>
        <taxon>Muscomorpha</taxon>
        <taxon>Tephritoidea</taxon>
        <taxon>Tephritidae</taxon>
        <taxon>Ceratitis</taxon>
        <taxon>Ceratitis</taxon>
    </lineage>
</organism>
<feature type="region of interest" description="Disordered" evidence="1">
    <location>
        <begin position="87"/>
        <end position="116"/>
    </location>
</feature>
<protein>
    <submittedName>
        <fullName evidence="2">(Mediterranean fruit fly) hypothetical protein</fullName>
    </submittedName>
</protein>
<reference evidence="2" key="1">
    <citation type="submission" date="2020-11" db="EMBL/GenBank/DDBJ databases">
        <authorList>
            <person name="Whitehead M."/>
        </authorList>
    </citation>
    <scope>NUCLEOTIDE SEQUENCE</scope>
    <source>
        <strain evidence="2">EGII</strain>
    </source>
</reference>
<accession>A0A811UPU8</accession>